<dbReference type="GO" id="GO:0000329">
    <property type="term" value="C:fungal-type vacuole membrane"/>
    <property type="evidence" value="ECO:0007669"/>
    <property type="project" value="EnsemblFungi"/>
</dbReference>
<dbReference type="GO" id="GO:0034755">
    <property type="term" value="P:iron ion transmembrane transport"/>
    <property type="evidence" value="ECO:0007669"/>
    <property type="project" value="TreeGrafter"/>
</dbReference>
<dbReference type="OrthoDB" id="409173at2759"/>
<dbReference type="GO" id="GO:0015086">
    <property type="term" value="F:cadmium ion transmembrane transporter activity"/>
    <property type="evidence" value="ECO:0007669"/>
    <property type="project" value="TreeGrafter"/>
</dbReference>
<keyword evidence="7" id="KW-1185">Reference proteome</keyword>
<keyword evidence="4 5" id="KW-0472">Membrane</keyword>
<dbReference type="GO" id="GO:0006879">
    <property type="term" value="P:intracellular iron ion homeostasis"/>
    <property type="evidence" value="ECO:0007669"/>
    <property type="project" value="EnsemblFungi"/>
</dbReference>
<sequence>MSSGLFNGVIIGPFLQAALKYAKFVGPGIMVSVAYMDPGNYSTSVAAGSSYEYKLLVAVFVSNLFAVLLQCLCIKVGSVTGLDLAQNCRLHLPRWLNLTVYVFTEIAIVATDLAEVVGSAIALNILFGIPLELGIVLTVVEVLIVLVAYKSDGTTRQLRYFELFVSALVFATCVCFAILLQKVEIADVGAVFKGFAPLSSDILEKKAIYLSLGILGATVMPHSLYLGSALVQPRLRDYDIKHGNYEPFEGEQNGGPSRMITYRPSLNALDYCLKMSYWELIASLFFIALFVNSSILIVAGASLYGKPDAADADLLTIYDMLTGYVSPTAGLLFALAMLFSGQSAGIICTMSGQIVSEGFIHWKVKPWVRRIITRLICIIPCLGMVLFVGRKGIAQILNGSQVLLSLILPIVSAPLIYFSCSHEIMRVRVNKVPIENRETEHDSIDEQTNLLPQSKTYSGAEYLDYTNGVILSALSLLTWGSISCLNFYLIIQFMRGEDIDF</sequence>
<dbReference type="HOGENOM" id="CLU_020088_4_0_1"/>
<name>W6MMS9_9ASCO</name>
<accession>W6MMS9</accession>
<dbReference type="STRING" id="1382522.W6MMS9"/>
<dbReference type="PANTHER" id="PTHR11706">
    <property type="entry name" value="SOLUTE CARRIER PROTEIN FAMILY 11 MEMBER"/>
    <property type="match status" value="1"/>
</dbReference>
<reference evidence="6" key="1">
    <citation type="submission" date="2013-12" db="EMBL/GenBank/DDBJ databases">
        <authorList>
            <person name="Genoscope - CEA"/>
        </authorList>
    </citation>
    <scope>NUCLEOTIDE SEQUENCE</scope>
    <source>
        <strain evidence="6">CBS 1993</strain>
    </source>
</reference>
<protein>
    <submittedName>
        <fullName evidence="6">Uncharacterized protein</fullName>
    </submittedName>
</protein>
<dbReference type="HAMAP" id="MF_00221">
    <property type="entry name" value="NRAMP"/>
    <property type="match status" value="1"/>
</dbReference>
<keyword evidence="3 5" id="KW-1133">Transmembrane helix</keyword>
<dbReference type="PANTHER" id="PTHR11706:SF29">
    <property type="entry name" value="IRON TRANSPORTER SMF3"/>
    <property type="match status" value="1"/>
</dbReference>
<evidence type="ECO:0000256" key="4">
    <source>
        <dbReference type="ARBA" id="ARBA00023136"/>
    </source>
</evidence>
<reference evidence="6" key="2">
    <citation type="submission" date="2014-02" db="EMBL/GenBank/DDBJ databases">
        <title>Complete DNA sequence of /Kuraishia capsulata/ illustrates novel genomic features among budding yeasts (/Saccharomycotina/).</title>
        <authorList>
            <person name="Morales L."/>
            <person name="Noel B."/>
            <person name="Porcel B."/>
            <person name="Marcet-Houben M."/>
            <person name="Hullo M-F."/>
            <person name="Sacerdot C."/>
            <person name="Tekaia F."/>
            <person name="Leh-Louis V."/>
            <person name="Despons L."/>
            <person name="Khanna V."/>
            <person name="Aury J-M."/>
            <person name="Barbe V."/>
            <person name="Couloux A."/>
            <person name="Labadie K."/>
            <person name="Pelletier E."/>
            <person name="Souciet J-L."/>
            <person name="Boekhout T."/>
            <person name="Gabaldon T."/>
            <person name="Wincker P."/>
            <person name="Dujon B."/>
        </authorList>
    </citation>
    <scope>NUCLEOTIDE SEQUENCE</scope>
    <source>
        <strain evidence="6">CBS 1993</strain>
    </source>
</reference>
<proteinExistence type="inferred from homology"/>
<dbReference type="NCBIfam" id="NF037982">
    <property type="entry name" value="Nramp_1"/>
    <property type="match status" value="1"/>
</dbReference>
<keyword evidence="2 5" id="KW-0812">Transmembrane</keyword>
<feature type="transmembrane region" description="Helical" evidence="5">
    <location>
        <begin position="95"/>
        <end position="114"/>
    </location>
</feature>
<evidence type="ECO:0000256" key="5">
    <source>
        <dbReference type="SAM" id="Phobius"/>
    </source>
</evidence>
<feature type="transmembrane region" description="Helical" evidence="5">
    <location>
        <begin position="401"/>
        <end position="420"/>
    </location>
</feature>
<dbReference type="GeneID" id="34519686"/>
<dbReference type="GO" id="GO:0005384">
    <property type="term" value="F:manganese ion transmembrane transporter activity"/>
    <property type="evidence" value="ECO:0007669"/>
    <property type="project" value="TreeGrafter"/>
</dbReference>
<organism evidence="6 7">
    <name type="scientific">Kuraishia capsulata CBS 1993</name>
    <dbReference type="NCBI Taxonomy" id="1382522"/>
    <lineage>
        <taxon>Eukaryota</taxon>
        <taxon>Fungi</taxon>
        <taxon>Dikarya</taxon>
        <taxon>Ascomycota</taxon>
        <taxon>Saccharomycotina</taxon>
        <taxon>Pichiomycetes</taxon>
        <taxon>Pichiales</taxon>
        <taxon>Pichiaceae</taxon>
        <taxon>Kuraishia</taxon>
    </lineage>
</organism>
<dbReference type="EMBL" id="HG793127">
    <property type="protein sequence ID" value="CDK26292.1"/>
    <property type="molecule type" value="Genomic_DNA"/>
</dbReference>
<dbReference type="Proteomes" id="UP000019384">
    <property type="component" value="Unassembled WGS sequence"/>
</dbReference>
<feature type="transmembrane region" description="Helical" evidence="5">
    <location>
        <begin position="160"/>
        <end position="180"/>
    </location>
</feature>
<feature type="transmembrane region" description="Helical" evidence="5">
    <location>
        <begin position="120"/>
        <end position="148"/>
    </location>
</feature>
<feature type="transmembrane region" description="Helical" evidence="5">
    <location>
        <begin position="280"/>
        <end position="304"/>
    </location>
</feature>
<feature type="transmembrane region" description="Helical" evidence="5">
    <location>
        <begin position="371"/>
        <end position="389"/>
    </location>
</feature>
<dbReference type="PRINTS" id="PR00447">
    <property type="entry name" value="NATRESASSCMP"/>
</dbReference>
<dbReference type="GO" id="GO:0030026">
    <property type="term" value="P:intracellular manganese ion homeostasis"/>
    <property type="evidence" value="ECO:0007669"/>
    <property type="project" value="TreeGrafter"/>
</dbReference>
<feature type="transmembrane region" description="Helical" evidence="5">
    <location>
        <begin position="469"/>
        <end position="491"/>
    </location>
</feature>
<comment type="subcellular location">
    <subcellularLocation>
        <location evidence="1">Membrane</location>
        <topology evidence="1">Multi-pass membrane protein</topology>
    </subcellularLocation>
</comment>
<dbReference type="Pfam" id="PF01566">
    <property type="entry name" value="Nramp"/>
    <property type="match status" value="1"/>
</dbReference>
<dbReference type="NCBIfam" id="TIGR01197">
    <property type="entry name" value="nramp"/>
    <property type="match status" value="1"/>
</dbReference>
<dbReference type="RefSeq" id="XP_022458298.1">
    <property type="nucleotide sequence ID" value="XM_022602499.1"/>
</dbReference>
<evidence type="ECO:0000256" key="2">
    <source>
        <dbReference type="ARBA" id="ARBA00022692"/>
    </source>
</evidence>
<feature type="transmembrane region" description="Helical" evidence="5">
    <location>
        <begin position="207"/>
        <end position="231"/>
    </location>
</feature>
<dbReference type="InterPro" id="IPR001046">
    <property type="entry name" value="NRAMP_fam"/>
</dbReference>
<evidence type="ECO:0000256" key="1">
    <source>
        <dbReference type="ARBA" id="ARBA00004141"/>
    </source>
</evidence>
<dbReference type="AlphaFoldDB" id="W6MMS9"/>
<feature type="transmembrane region" description="Helical" evidence="5">
    <location>
        <begin position="324"/>
        <end position="350"/>
    </location>
</feature>
<evidence type="ECO:0000313" key="6">
    <source>
        <dbReference type="EMBL" id="CDK26292.1"/>
    </source>
</evidence>
<evidence type="ECO:0000256" key="3">
    <source>
        <dbReference type="ARBA" id="ARBA00022989"/>
    </source>
</evidence>
<evidence type="ECO:0000313" key="7">
    <source>
        <dbReference type="Proteomes" id="UP000019384"/>
    </source>
</evidence>
<gene>
    <name evidence="6" type="ORF">KUCA_T00002263001</name>
</gene>
<feature type="transmembrane region" description="Helical" evidence="5">
    <location>
        <begin position="55"/>
        <end position="74"/>
    </location>
</feature>